<keyword evidence="1" id="KW-1133">Transmembrane helix</keyword>
<evidence type="ECO:0000313" key="3">
    <source>
        <dbReference type="Proteomes" id="UP000660262"/>
    </source>
</evidence>
<accession>A0A830HXS6</accession>
<feature type="transmembrane region" description="Helical" evidence="1">
    <location>
        <begin position="196"/>
        <end position="218"/>
    </location>
</feature>
<protein>
    <submittedName>
        <fullName evidence="2">Uncharacterized protein</fullName>
    </submittedName>
</protein>
<comment type="caution">
    <text evidence="2">The sequence shown here is derived from an EMBL/GenBank/DDBJ whole genome shotgun (WGS) entry which is preliminary data.</text>
</comment>
<dbReference type="PANTHER" id="PTHR36970:SF1">
    <property type="entry name" value="BESTROPHIN HOMOLOG"/>
    <property type="match status" value="1"/>
</dbReference>
<gene>
    <name evidence="2" type="ORF">PPROV_000896300</name>
</gene>
<keyword evidence="1" id="KW-0472">Membrane</keyword>
<sequence length="265" mass="30001">MFAFKLETKGIMSILSLGTIFPIVFTIGQSYKRREEALQRIASMRGNVMGLYWIHRDWDPQGPVGTRANKMAGACSNLFDALRVFLLTKTTDRQEALRSVYQCTSSISLLNWELTAQPAEGSSDFGPRGQCPPTHASRANQYTRFIINDFERLRVIRDYRTPQGLRLFSTLMLHLMPIILGPTFAGYCSKSVDPDLGYGCASSYFTAVIYFMVTLTLFHVQQDLEDPYDDEGWDDINLNLTPELQRHMALKPDASMLKHPGIAIK</sequence>
<organism evidence="2 3">
    <name type="scientific">Pycnococcus provasolii</name>
    <dbReference type="NCBI Taxonomy" id="41880"/>
    <lineage>
        <taxon>Eukaryota</taxon>
        <taxon>Viridiplantae</taxon>
        <taxon>Chlorophyta</taxon>
        <taxon>Pseudoscourfieldiophyceae</taxon>
        <taxon>Pseudoscourfieldiales</taxon>
        <taxon>Pycnococcaceae</taxon>
        <taxon>Pycnococcus</taxon>
    </lineage>
</organism>
<keyword evidence="3" id="KW-1185">Reference proteome</keyword>
<proteinExistence type="predicted"/>
<dbReference type="EMBL" id="BNJQ01000028">
    <property type="protein sequence ID" value="GHP10231.1"/>
    <property type="molecule type" value="Genomic_DNA"/>
</dbReference>
<feature type="transmembrane region" description="Helical" evidence="1">
    <location>
        <begin position="164"/>
        <end position="184"/>
    </location>
</feature>
<dbReference type="OrthoDB" id="536576at2759"/>
<evidence type="ECO:0000256" key="1">
    <source>
        <dbReference type="SAM" id="Phobius"/>
    </source>
</evidence>
<reference evidence="2" key="1">
    <citation type="submission" date="2020-10" db="EMBL/GenBank/DDBJ databases">
        <title>Unveiling of a novel bifunctional photoreceptor, Dualchrome1, isolated from a cosmopolitan green alga.</title>
        <authorList>
            <person name="Suzuki S."/>
            <person name="Kawachi M."/>
        </authorList>
    </citation>
    <scope>NUCLEOTIDE SEQUENCE</scope>
    <source>
        <strain evidence="2">NIES 2893</strain>
    </source>
</reference>
<name>A0A830HXS6_9CHLO</name>
<evidence type="ECO:0000313" key="2">
    <source>
        <dbReference type="EMBL" id="GHP10231.1"/>
    </source>
</evidence>
<dbReference type="PANTHER" id="PTHR36970">
    <property type="entry name" value="UNNAMED PRODUCT"/>
    <property type="match status" value="1"/>
</dbReference>
<keyword evidence="1" id="KW-0812">Transmembrane</keyword>
<dbReference type="Proteomes" id="UP000660262">
    <property type="component" value="Unassembled WGS sequence"/>
</dbReference>
<feature type="transmembrane region" description="Helical" evidence="1">
    <location>
        <begin position="12"/>
        <end position="31"/>
    </location>
</feature>
<dbReference type="AlphaFoldDB" id="A0A830HXS6"/>